<feature type="domain" description="AB hydrolase-1" evidence="2">
    <location>
        <begin position="110"/>
        <end position="221"/>
    </location>
</feature>
<dbReference type="PANTHER" id="PTHR37946">
    <property type="entry name" value="SLL1969 PROTEIN"/>
    <property type="match status" value="1"/>
</dbReference>
<dbReference type="AlphaFoldDB" id="A0A562PJF8"/>
<evidence type="ECO:0000259" key="2">
    <source>
        <dbReference type="Pfam" id="PF00561"/>
    </source>
</evidence>
<proteinExistence type="predicted"/>
<evidence type="ECO:0000256" key="1">
    <source>
        <dbReference type="SAM" id="Phobius"/>
    </source>
</evidence>
<keyword evidence="1" id="KW-1133">Transmembrane helix</keyword>
<feature type="transmembrane region" description="Helical" evidence="1">
    <location>
        <begin position="30"/>
        <end position="48"/>
    </location>
</feature>
<dbReference type="InterPro" id="IPR000073">
    <property type="entry name" value="AB_hydrolase_1"/>
</dbReference>
<accession>A0A562PJF8</accession>
<feature type="transmembrane region" description="Helical" evidence="1">
    <location>
        <begin position="5"/>
        <end position="24"/>
    </location>
</feature>
<dbReference type="OrthoDB" id="275181at2"/>
<reference evidence="4" key="2">
    <citation type="submission" date="2019-07" db="EMBL/GenBank/DDBJ databases">
        <authorList>
            <person name="Whitman W."/>
            <person name="Huntemann M."/>
            <person name="Clum A."/>
            <person name="Pillay M."/>
            <person name="Palaniappan K."/>
            <person name="Varghese N."/>
            <person name="Mikhailova N."/>
            <person name="Stamatis D."/>
            <person name="Reddy T."/>
            <person name="Daum C."/>
            <person name="Shapiro N."/>
            <person name="Ivanova N."/>
            <person name="Kyrpides N."/>
            <person name="Woyke T."/>
        </authorList>
    </citation>
    <scope>NUCLEOTIDE SEQUENCE</scope>
    <source>
        <strain evidence="4">CGMCC 1.10685</strain>
    </source>
</reference>
<dbReference type="EMBL" id="VLKW01000009">
    <property type="protein sequence ID" value="TWI44463.1"/>
    <property type="molecule type" value="Genomic_DNA"/>
</dbReference>
<dbReference type="GO" id="GO:0016787">
    <property type="term" value="F:hydrolase activity"/>
    <property type="evidence" value="ECO:0007669"/>
    <property type="project" value="UniProtKB-KW"/>
</dbReference>
<evidence type="ECO:0000313" key="6">
    <source>
        <dbReference type="Proteomes" id="UP000437862"/>
    </source>
</evidence>
<evidence type="ECO:0000313" key="4">
    <source>
        <dbReference type="EMBL" id="TWI44463.1"/>
    </source>
</evidence>
<keyword evidence="4" id="KW-0378">Hydrolase</keyword>
<protein>
    <submittedName>
        <fullName evidence="3">Alpha/beta fold hydrolase</fullName>
    </submittedName>
    <submittedName>
        <fullName evidence="4">Alpha/beta hydrolase family protein</fullName>
    </submittedName>
</protein>
<evidence type="ECO:0000313" key="5">
    <source>
        <dbReference type="Proteomes" id="UP000315112"/>
    </source>
</evidence>
<dbReference type="Pfam" id="PF00561">
    <property type="entry name" value="Abhydrolase_1"/>
    <property type="match status" value="1"/>
</dbReference>
<dbReference type="InterPro" id="IPR029058">
    <property type="entry name" value="AB_hydrolase_fold"/>
</dbReference>
<evidence type="ECO:0000313" key="3">
    <source>
        <dbReference type="EMBL" id="QGZ43306.1"/>
    </source>
</evidence>
<reference evidence="4 5" key="1">
    <citation type="journal article" date="2015" name="Stand. Genomic Sci.">
        <title>Genomic Encyclopedia of Bacterial and Archaeal Type Strains, Phase III: the genomes of soil and plant-associated and newly described type strains.</title>
        <authorList>
            <person name="Whitman W.B."/>
            <person name="Woyke T."/>
            <person name="Klenk H.P."/>
            <person name="Zhou Y."/>
            <person name="Lilburn T.G."/>
            <person name="Beck B.J."/>
            <person name="De Vos P."/>
            <person name="Vandamme P."/>
            <person name="Eisen J.A."/>
            <person name="Garrity G."/>
            <person name="Hugenholtz P."/>
            <person name="Kyrpides N.C."/>
        </authorList>
    </citation>
    <scope>NUCLEOTIDE SEQUENCE [LARGE SCALE GENOMIC DNA]</scope>
    <source>
        <strain evidence="4 5">CGMCC 1.10685</strain>
    </source>
</reference>
<dbReference type="EMBL" id="CP046904">
    <property type="protein sequence ID" value="QGZ43306.1"/>
    <property type="molecule type" value="Genomic_DNA"/>
</dbReference>
<dbReference type="PANTHER" id="PTHR37946:SF1">
    <property type="entry name" value="SLL1969 PROTEIN"/>
    <property type="match status" value="1"/>
</dbReference>
<dbReference type="Proteomes" id="UP000437862">
    <property type="component" value="Chromosome"/>
</dbReference>
<reference evidence="3 6" key="3">
    <citation type="submission" date="2019-12" db="EMBL/GenBank/DDBJ databases">
        <title>Draft Genome Sequences of Six Type Strains of the Genus Massilia.</title>
        <authorList>
            <person name="Miess H."/>
            <person name="Frediansyah A."/>
            <person name="Goeker M."/>
            <person name="Gross H."/>
        </authorList>
    </citation>
    <scope>NUCLEOTIDE SEQUENCE [LARGE SCALE GENOMIC DNA]</scope>
    <source>
        <strain evidence="3 6">DSM 26639</strain>
    </source>
</reference>
<dbReference type="SUPFAM" id="SSF53474">
    <property type="entry name" value="alpha/beta-Hydrolases"/>
    <property type="match status" value="1"/>
</dbReference>
<organism evidence="4 5">
    <name type="scientific">Pseudoduganella flava</name>
    <dbReference type="NCBI Taxonomy" id="871742"/>
    <lineage>
        <taxon>Bacteria</taxon>
        <taxon>Pseudomonadati</taxon>
        <taxon>Pseudomonadota</taxon>
        <taxon>Betaproteobacteria</taxon>
        <taxon>Burkholderiales</taxon>
        <taxon>Oxalobacteraceae</taxon>
        <taxon>Telluria group</taxon>
        <taxon>Pseudoduganella</taxon>
    </lineage>
</organism>
<keyword evidence="6" id="KW-1185">Reference proteome</keyword>
<gene>
    <name evidence="3" type="ORF">GO485_25320</name>
    <name evidence="4" type="ORF">IP92_04413</name>
</gene>
<dbReference type="Gene3D" id="3.40.50.1820">
    <property type="entry name" value="alpha/beta hydrolase"/>
    <property type="match status" value="1"/>
</dbReference>
<sequence>MVVRILLAIMAVQVAAALAIWYAAAAWVPLDLALLLAVLAVVLVRLAINANNFWMARRYGCTVPDEHRLAPLERLCLFCAEFRASMVTSSWTMLRHKPAPYFAAQPRALPVLLVHGFGANGGFWTPLRALLRREGISHDTVDLEPLGAPIDDYVEHVERAIGRLRAATGAPRIVLVGHSMGGLVVRAWLRRHGTAGVARIVTVGSPHHGTGLAALGIGANVRQMRLDSPWLAQLDKDDAPHRALITSIWSWHDNIIAPQTSSRLDGAKNIAFAGIGHVALGSDPRVLCRVLDEILTAGALTSAPRPATII</sequence>
<dbReference type="Proteomes" id="UP000315112">
    <property type="component" value="Unassembled WGS sequence"/>
</dbReference>
<keyword evidence="1" id="KW-0812">Transmembrane</keyword>
<name>A0A562PJF8_9BURK</name>
<keyword evidence="1" id="KW-0472">Membrane</keyword>